<dbReference type="PROSITE" id="PS50222">
    <property type="entry name" value="EF_HAND_2"/>
    <property type="match status" value="2"/>
</dbReference>
<comment type="caution">
    <text evidence="4">The sequence shown here is derived from an EMBL/GenBank/DDBJ whole genome shotgun (WGS) entry which is preliminary data.</text>
</comment>
<dbReference type="OrthoDB" id="47513at2759"/>
<dbReference type="CDD" id="cd00051">
    <property type="entry name" value="EFh"/>
    <property type="match status" value="1"/>
</dbReference>
<keyword evidence="5" id="KW-1185">Reference proteome</keyword>
<dbReference type="SUPFAM" id="SSF47473">
    <property type="entry name" value="EF-hand"/>
    <property type="match status" value="1"/>
</dbReference>
<keyword evidence="2" id="KW-0472">Membrane</keyword>
<evidence type="ECO:0000313" key="4">
    <source>
        <dbReference type="EMBL" id="GAX81053.1"/>
    </source>
</evidence>
<dbReference type="InterPro" id="IPR011992">
    <property type="entry name" value="EF-hand-dom_pair"/>
</dbReference>
<feature type="transmembrane region" description="Helical" evidence="2">
    <location>
        <begin position="108"/>
        <end position="130"/>
    </location>
</feature>
<dbReference type="AlphaFoldDB" id="A0A250XD89"/>
<dbReference type="Pfam" id="PF13499">
    <property type="entry name" value="EF-hand_7"/>
    <property type="match status" value="1"/>
</dbReference>
<keyword evidence="1" id="KW-0106">Calcium</keyword>
<organism evidence="4 5">
    <name type="scientific">Chlamydomonas eustigma</name>
    <dbReference type="NCBI Taxonomy" id="1157962"/>
    <lineage>
        <taxon>Eukaryota</taxon>
        <taxon>Viridiplantae</taxon>
        <taxon>Chlorophyta</taxon>
        <taxon>core chlorophytes</taxon>
        <taxon>Chlorophyceae</taxon>
        <taxon>CS clade</taxon>
        <taxon>Chlamydomonadales</taxon>
        <taxon>Chlamydomonadaceae</taxon>
        <taxon>Chlamydomonas</taxon>
    </lineage>
</organism>
<sequence>MVNWRFPRFGYKITHSEWFEKMAKKSFDDVDVDHDAKLDEKELFIALLQLFDMLNTKLPCHVTVPNLKDVQQLMEQYDADKSGYLQYPEYLKLCRGLIGTRKNWRQSLVLKVSLAVAFKCIGIPLGGLLVSKGFVKIGKMIGHERFAKRVAHTGVASIIVETAVKPLYSA</sequence>
<dbReference type="InterPro" id="IPR018247">
    <property type="entry name" value="EF_Hand_1_Ca_BS"/>
</dbReference>
<dbReference type="GO" id="GO:0005509">
    <property type="term" value="F:calcium ion binding"/>
    <property type="evidence" value="ECO:0007669"/>
    <property type="project" value="InterPro"/>
</dbReference>
<dbReference type="Proteomes" id="UP000232323">
    <property type="component" value="Unassembled WGS sequence"/>
</dbReference>
<protein>
    <recommendedName>
        <fullName evidence="3">EF-hand domain-containing protein</fullName>
    </recommendedName>
</protein>
<dbReference type="EMBL" id="BEGY01000060">
    <property type="protein sequence ID" value="GAX81053.1"/>
    <property type="molecule type" value="Genomic_DNA"/>
</dbReference>
<evidence type="ECO:0000256" key="2">
    <source>
        <dbReference type="SAM" id="Phobius"/>
    </source>
</evidence>
<evidence type="ECO:0000259" key="3">
    <source>
        <dbReference type="PROSITE" id="PS50222"/>
    </source>
</evidence>
<dbReference type="InterPro" id="IPR002048">
    <property type="entry name" value="EF_hand_dom"/>
</dbReference>
<evidence type="ECO:0000256" key="1">
    <source>
        <dbReference type="ARBA" id="ARBA00022837"/>
    </source>
</evidence>
<accession>A0A250XD89</accession>
<gene>
    <name evidence="4" type="ORF">CEUSTIGMA_g8488.t1</name>
</gene>
<keyword evidence="2" id="KW-1133">Transmembrane helix</keyword>
<proteinExistence type="predicted"/>
<keyword evidence="2" id="KW-0812">Transmembrane</keyword>
<feature type="domain" description="EF-hand" evidence="3">
    <location>
        <begin position="18"/>
        <end position="53"/>
    </location>
</feature>
<reference evidence="4 5" key="1">
    <citation type="submission" date="2017-08" db="EMBL/GenBank/DDBJ databases">
        <title>Acidophilic green algal genome provides insights into adaptation to an acidic environment.</title>
        <authorList>
            <person name="Hirooka S."/>
            <person name="Hirose Y."/>
            <person name="Kanesaki Y."/>
            <person name="Higuchi S."/>
            <person name="Fujiwara T."/>
            <person name="Onuma R."/>
            <person name="Era A."/>
            <person name="Ohbayashi R."/>
            <person name="Uzuka A."/>
            <person name="Nozaki H."/>
            <person name="Yoshikawa H."/>
            <person name="Miyagishima S.Y."/>
        </authorList>
    </citation>
    <scope>NUCLEOTIDE SEQUENCE [LARGE SCALE GENOMIC DNA]</scope>
    <source>
        <strain evidence="4 5">NIES-2499</strain>
    </source>
</reference>
<dbReference type="SMART" id="SM00054">
    <property type="entry name" value="EFh"/>
    <property type="match status" value="2"/>
</dbReference>
<evidence type="ECO:0000313" key="5">
    <source>
        <dbReference type="Proteomes" id="UP000232323"/>
    </source>
</evidence>
<dbReference type="Gene3D" id="1.10.238.10">
    <property type="entry name" value="EF-hand"/>
    <property type="match status" value="1"/>
</dbReference>
<feature type="domain" description="EF-hand" evidence="3">
    <location>
        <begin position="65"/>
        <end position="100"/>
    </location>
</feature>
<dbReference type="PROSITE" id="PS00018">
    <property type="entry name" value="EF_HAND_1"/>
    <property type="match status" value="1"/>
</dbReference>
<name>A0A250XD89_9CHLO</name>